<dbReference type="AlphaFoldDB" id="A0A3T0HT25"/>
<evidence type="ECO:0000256" key="4">
    <source>
        <dbReference type="ARBA" id="ARBA00022692"/>
    </source>
</evidence>
<dbReference type="STRING" id="1193713.GCA_001636315_02938"/>
<dbReference type="OrthoDB" id="2366250at2"/>
<keyword evidence="4 7" id="KW-0812">Transmembrane</keyword>
<evidence type="ECO:0000313" key="8">
    <source>
        <dbReference type="EMBL" id="AZU60148.1"/>
    </source>
</evidence>
<evidence type="ECO:0000256" key="5">
    <source>
        <dbReference type="ARBA" id="ARBA00022989"/>
    </source>
</evidence>
<comment type="similarity">
    <text evidence="2">Belongs to the EssA family.</text>
</comment>
<dbReference type="RefSeq" id="WP_127484680.1">
    <property type="nucleotide sequence ID" value="NZ_CP022572.1"/>
</dbReference>
<keyword evidence="9" id="KW-1185">Reference proteome</keyword>
<feature type="transmembrane region" description="Helical" evidence="7">
    <location>
        <begin position="143"/>
        <end position="161"/>
    </location>
</feature>
<evidence type="ECO:0000256" key="2">
    <source>
        <dbReference type="ARBA" id="ARBA00008570"/>
    </source>
</evidence>
<keyword evidence="5 7" id="KW-1133">Transmembrane helix</keyword>
<dbReference type="GO" id="GO:0005886">
    <property type="term" value="C:plasma membrane"/>
    <property type="evidence" value="ECO:0007669"/>
    <property type="project" value="UniProtKB-SubCell"/>
</dbReference>
<evidence type="ECO:0000256" key="6">
    <source>
        <dbReference type="ARBA" id="ARBA00023136"/>
    </source>
</evidence>
<dbReference type="EMBL" id="CP022572">
    <property type="protein sequence ID" value="AZU60148.1"/>
    <property type="molecule type" value="Genomic_DNA"/>
</dbReference>
<evidence type="ECO:0000313" key="9">
    <source>
        <dbReference type="Proteomes" id="UP000282892"/>
    </source>
</evidence>
<keyword evidence="6 7" id="KW-0472">Membrane</keyword>
<protein>
    <submittedName>
        <fullName evidence="8">Type VII secretion protein EssA</fullName>
    </submittedName>
</protein>
<evidence type="ECO:0000256" key="3">
    <source>
        <dbReference type="ARBA" id="ARBA00022475"/>
    </source>
</evidence>
<evidence type="ECO:0000256" key="7">
    <source>
        <dbReference type="SAM" id="Phobius"/>
    </source>
</evidence>
<name>A0A3T0HT25_9BACI</name>
<keyword evidence="3" id="KW-1003">Cell membrane</keyword>
<dbReference type="KEGG" id="nmk:CHR53_02075"/>
<proteinExistence type="inferred from homology"/>
<dbReference type="Pfam" id="PF10661">
    <property type="entry name" value="EssA"/>
    <property type="match status" value="1"/>
</dbReference>
<reference evidence="8 9" key="1">
    <citation type="submission" date="2017-07" db="EMBL/GenBank/DDBJ databases">
        <title>The complete genome sequence of Bacillus mesonae strain H20-5, an efficient strain improving plant abiotic stress resistance.</title>
        <authorList>
            <person name="Kim S.Y."/>
            <person name="Song H."/>
            <person name="Sang M.K."/>
            <person name="Weon H.-Y."/>
            <person name="Song J."/>
        </authorList>
    </citation>
    <scope>NUCLEOTIDE SEQUENCE [LARGE SCALE GENOMIC DNA]</scope>
    <source>
        <strain evidence="8 9">H20-5</strain>
    </source>
</reference>
<evidence type="ECO:0000256" key="1">
    <source>
        <dbReference type="ARBA" id="ARBA00004162"/>
    </source>
</evidence>
<sequence>MKLVKRTSIITVFLLGVLSVFTLHPLAEDPSNQNNDGKIRIEVERIGQEDKETQDLKETELEKTLPDLFKEQTQAVIKQKQDETNKSMEQLQQTIFEAPIKADRTTAELKTALFSDDNMLKYADASKQNKEPKNEKGINSKTMAALFGSVLLVSGTILVRMRQMFS</sequence>
<gene>
    <name evidence="8" type="primary">essA</name>
    <name evidence="8" type="ORF">CHR53_02075</name>
</gene>
<dbReference type="InterPro" id="IPR034026">
    <property type="entry name" value="EssA"/>
</dbReference>
<accession>A0A3T0HT25</accession>
<dbReference type="Proteomes" id="UP000282892">
    <property type="component" value="Chromosome"/>
</dbReference>
<comment type="subcellular location">
    <subcellularLocation>
        <location evidence="1">Cell membrane</location>
        <topology evidence="1">Single-pass membrane protein</topology>
    </subcellularLocation>
</comment>
<organism evidence="8 9">
    <name type="scientific">Neobacillus mesonae</name>
    <dbReference type="NCBI Taxonomy" id="1193713"/>
    <lineage>
        <taxon>Bacteria</taxon>
        <taxon>Bacillati</taxon>
        <taxon>Bacillota</taxon>
        <taxon>Bacilli</taxon>
        <taxon>Bacillales</taxon>
        <taxon>Bacillaceae</taxon>
        <taxon>Neobacillus</taxon>
    </lineage>
</organism>
<dbReference type="InterPro" id="IPR018920">
    <property type="entry name" value="EssA/YueC"/>
</dbReference>
<dbReference type="NCBIfam" id="TIGR03927">
    <property type="entry name" value="T7SS_EssA_Firm"/>
    <property type="match status" value="1"/>
</dbReference>